<evidence type="ECO:0000313" key="2">
    <source>
        <dbReference type="EMBL" id="GBN76774.1"/>
    </source>
</evidence>
<reference evidence="2 3" key="1">
    <citation type="journal article" date="2019" name="Sci. Rep.">
        <title>Orb-weaving spider Araneus ventricosus genome elucidates the spidroin gene catalogue.</title>
        <authorList>
            <person name="Kono N."/>
            <person name="Nakamura H."/>
            <person name="Ohtoshi R."/>
            <person name="Moran D.A.P."/>
            <person name="Shinohara A."/>
            <person name="Yoshida Y."/>
            <person name="Fujiwara M."/>
            <person name="Mori M."/>
            <person name="Tomita M."/>
            <person name="Arakawa K."/>
        </authorList>
    </citation>
    <scope>NUCLEOTIDE SEQUENCE [LARGE SCALE GENOMIC DNA]</scope>
</reference>
<dbReference type="Proteomes" id="UP000499080">
    <property type="component" value="Unassembled WGS sequence"/>
</dbReference>
<dbReference type="AlphaFoldDB" id="A0A4Y2RLV4"/>
<feature type="region of interest" description="Disordered" evidence="1">
    <location>
        <begin position="1"/>
        <end position="35"/>
    </location>
</feature>
<keyword evidence="3" id="KW-1185">Reference proteome</keyword>
<accession>A0A4Y2RLV4</accession>
<evidence type="ECO:0000256" key="1">
    <source>
        <dbReference type="SAM" id="MobiDB-lite"/>
    </source>
</evidence>
<dbReference type="EMBL" id="BGPR01017640">
    <property type="protein sequence ID" value="GBN76774.1"/>
    <property type="molecule type" value="Genomic_DNA"/>
</dbReference>
<organism evidence="2 3">
    <name type="scientific">Araneus ventricosus</name>
    <name type="common">Orbweaver spider</name>
    <name type="synonym">Epeira ventricosa</name>
    <dbReference type="NCBI Taxonomy" id="182803"/>
    <lineage>
        <taxon>Eukaryota</taxon>
        <taxon>Metazoa</taxon>
        <taxon>Ecdysozoa</taxon>
        <taxon>Arthropoda</taxon>
        <taxon>Chelicerata</taxon>
        <taxon>Arachnida</taxon>
        <taxon>Araneae</taxon>
        <taxon>Araneomorphae</taxon>
        <taxon>Entelegynae</taxon>
        <taxon>Araneoidea</taxon>
        <taxon>Araneidae</taxon>
        <taxon>Araneus</taxon>
    </lineage>
</organism>
<comment type="caution">
    <text evidence="2">The sequence shown here is derived from an EMBL/GenBank/DDBJ whole genome shotgun (WGS) entry which is preliminary data.</text>
</comment>
<proteinExistence type="predicted"/>
<dbReference type="OrthoDB" id="7479084at2759"/>
<name>A0A4Y2RLV4_ARAVE</name>
<feature type="compositionally biased region" description="Low complexity" evidence="1">
    <location>
        <begin position="9"/>
        <end position="22"/>
    </location>
</feature>
<sequence length="35" mass="3491">MARTKADAANKAGGKASSKARAVTSRVVVTNSSAK</sequence>
<protein>
    <submittedName>
        <fullName evidence="2">Uncharacterized protein</fullName>
    </submittedName>
</protein>
<gene>
    <name evidence="2" type="ORF">AVEN_47995_1</name>
</gene>
<feature type="non-terminal residue" evidence="2">
    <location>
        <position position="35"/>
    </location>
</feature>
<evidence type="ECO:0000313" key="3">
    <source>
        <dbReference type="Proteomes" id="UP000499080"/>
    </source>
</evidence>